<organism evidence="3 4">
    <name type="scientific">Parasutterella muris</name>
    <dbReference type="NCBI Taxonomy" id="2565572"/>
    <lineage>
        <taxon>Bacteria</taxon>
        <taxon>Pseudomonadati</taxon>
        <taxon>Pseudomonadota</taxon>
        <taxon>Betaproteobacteria</taxon>
        <taxon>Burkholderiales</taxon>
        <taxon>Sutterellaceae</taxon>
        <taxon>Parasutterella</taxon>
    </lineage>
</organism>
<dbReference type="InterPro" id="IPR004175">
    <property type="entry name" value="RNA_CPDase"/>
</dbReference>
<dbReference type="InterPro" id="IPR014051">
    <property type="entry name" value="Phosphoesterase_HXTX"/>
</dbReference>
<accession>A0A6L6YL56</accession>
<evidence type="ECO:0000313" key="3">
    <source>
        <dbReference type="EMBL" id="MVX57458.1"/>
    </source>
</evidence>
<dbReference type="PANTHER" id="PTHR35561:SF1">
    <property type="entry name" value="RNA 2',3'-CYCLIC PHOSPHODIESTERASE"/>
    <property type="match status" value="1"/>
</dbReference>
<dbReference type="RefSeq" id="WP_160335880.1">
    <property type="nucleotide sequence ID" value="NZ_WSRP01000031.1"/>
</dbReference>
<name>A0A6L6YL56_9BURK</name>
<dbReference type="GO" id="GO:0004113">
    <property type="term" value="F:2',3'-cyclic-nucleotide 3'-phosphodiesterase activity"/>
    <property type="evidence" value="ECO:0007669"/>
    <property type="project" value="InterPro"/>
</dbReference>
<evidence type="ECO:0000313" key="4">
    <source>
        <dbReference type="Proteomes" id="UP000472580"/>
    </source>
</evidence>
<dbReference type="Proteomes" id="UP000472580">
    <property type="component" value="Unassembled WGS sequence"/>
</dbReference>
<feature type="domain" description="Phosphoesterase HXTX" evidence="2">
    <location>
        <begin position="11"/>
        <end position="87"/>
    </location>
</feature>
<dbReference type="NCBIfam" id="TIGR02258">
    <property type="entry name" value="2_5_ligase"/>
    <property type="match status" value="1"/>
</dbReference>
<reference evidence="3 4" key="1">
    <citation type="submission" date="2019-12" db="EMBL/GenBank/DDBJ databases">
        <title>Microbes associate with the intestines of laboratory mice.</title>
        <authorList>
            <person name="Navarre W."/>
            <person name="Wong E."/>
        </authorList>
    </citation>
    <scope>NUCLEOTIDE SEQUENCE [LARGE SCALE GENOMIC DNA]</scope>
    <source>
        <strain evidence="3 4">NM82_D38</strain>
    </source>
</reference>
<dbReference type="EMBL" id="WSRP01000031">
    <property type="protein sequence ID" value="MVX57458.1"/>
    <property type="molecule type" value="Genomic_DNA"/>
</dbReference>
<protein>
    <submittedName>
        <fullName evidence="3">RNA 2',3'-cyclic phosphodiesterase</fullName>
    </submittedName>
</protein>
<gene>
    <name evidence="3" type="primary">thpR</name>
    <name evidence="3" type="ORF">E5987_09655</name>
</gene>
<comment type="caution">
    <text evidence="3">The sequence shown here is derived from an EMBL/GenBank/DDBJ whole genome shotgun (WGS) entry which is preliminary data.</text>
</comment>
<dbReference type="SUPFAM" id="SSF55144">
    <property type="entry name" value="LigT-like"/>
    <property type="match status" value="1"/>
</dbReference>
<dbReference type="OrthoDB" id="7061261at2"/>
<dbReference type="GO" id="GO:0008664">
    <property type="term" value="F:RNA 2',3'-cyclic 3'-phosphodiesterase activity"/>
    <property type="evidence" value="ECO:0007669"/>
    <property type="project" value="InterPro"/>
</dbReference>
<keyword evidence="4" id="KW-1185">Reference proteome</keyword>
<keyword evidence="1" id="KW-0378">Hydrolase</keyword>
<sequence>MKCFIGLPAAKEAVPHLCELQKRAFSLDPASRIIPAENFHVTLAFIGEITPEQAQLVAQGVDIMTDFSSRSWSITRSGRFVRPKVFYVSGERYEPIFHLAREAAEILHTLNIPFDEKSRFTPHITVLRNSHLDEPVVTHPFEWPILRARLFESKLDEDGKRVYVPI</sequence>
<evidence type="ECO:0000259" key="2">
    <source>
        <dbReference type="Pfam" id="PF02834"/>
    </source>
</evidence>
<proteinExistence type="predicted"/>
<dbReference type="InterPro" id="IPR009097">
    <property type="entry name" value="Cyclic_Pdiesterase"/>
</dbReference>
<evidence type="ECO:0000256" key="1">
    <source>
        <dbReference type="ARBA" id="ARBA00022801"/>
    </source>
</evidence>
<dbReference type="Pfam" id="PF02834">
    <property type="entry name" value="LigT_PEase"/>
    <property type="match status" value="1"/>
</dbReference>
<dbReference type="PANTHER" id="PTHR35561">
    <property type="entry name" value="RNA 2',3'-CYCLIC PHOSPHODIESTERASE"/>
    <property type="match status" value="1"/>
</dbReference>
<dbReference type="Gene3D" id="3.90.1140.10">
    <property type="entry name" value="Cyclic phosphodiesterase"/>
    <property type="match status" value="1"/>
</dbReference>
<dbReference type="AlphaFoldDB" id="A0A6L6YL56"/>